<dbReference type="Pfam" id="PF14964">
    <property type="entry name" value="INTS15"/>
    <property type="match status" value="1"/>
</dbReference>
<dbReference type="Proteomes" id="UP000828390">
    <property type="component" value="Unassembled WGS sequence"/>
</dbReference>
<name>A0A9D4LVK8_DREPO</name>
<evidence type="ECO:0000313" key="1">
    <source>
        <dbReference type="EMBL" id="KAH3864558.1"/>
    </source>
</evidence>
<sequence>MSDITLKLQHLDFPECSREALNFLVRHFTSDSHRGMPARGSGEKLAMDIAQQYIVDIAKKRGHRNKKLDSIHELLLLELVCSSLRQAPEHSCYSVFAAIFGGHVDASKIVLMTKLVSMAISISCGPVLGCVALWMQEQGSQSQYVCDMAQRLVEDYCQLYPSLSSSFRNLPAVSTLFTCNFVTALTTIYPYTDASKSSPLELLECIVDWISADPCLCSDSVRLVRIQSSFTCPLAGLIRWCILGPIVTMATNDGNGTEKKSVTHDSKLLSLFSKLHLGVLLSLQAYQSMELKEHLFSFGDMNIVSKTLAAFYRGGQCSEDMLDVVNVSVDRLAQTLQMALTTKALSEKFDFQQVSAGLPPNRLLEMIVSLGYRKQTQAQPMDVS</sequence>
<gene>
    <name evidence="1" type="ORF">DPMN_027577</name>
</gene>
<evidence type="ECO:0000313" key="2">
    <source>
        <dbReference type="Proteomes" id="UP000828390"/>
    </source>
</evidence>
<dbReference type="PANTHER" id="PTHR14540:SF2">
    <property type="entry name" value="INTEGRATOR COMPLEX SUBUNIT 15"/>
    <property type="match status" value="1"/>
</dbReference>
<proteinExistence type="predicted"/>
<reference evidence="1" key="1">
    <citation type="journal article" date="2019" name="bioRxiv">
        <title>The Genome of the Zebra Mussel, Dreissena polymorpha: A Resource for Invasive Species Research.</title>
        <authorList>
            <person name="McCartney M.A."/>
            <person name="Auch B."/>
            <person name="Kono T."/>
            <person name="Mallez S."/>
            <person name="Zhang Y."/>
            <person name="Obille A."/>
            <person name="Becker A."/>
            <person name="Abrahante J.E."/>
            <person name="Garbe J."/>
            <person name="Badalamenti J.P."/>
            <person name="Herman A."/>
            <person name="Mangelson H."/>
            <person name="Liachko I."/>
            <person name="Sullivan S."/>
            <person name="Sone E.D."/>
            <person name="Koren S."/>
            <person name="Silverstein K.A.T."/>
            <person name="Beckman K.B."/>
            <person name="Gohl D.M."/>
        </authorList>
    </citation>
    <scope>NUCLEOTIDE SEQUENCE</scope>
    <source>
        <strain evidence="1">Duluth1</strain>
        <tissue evidence="1">Whole animal</tissue>
    </source>
</reference>
<keyword evidence="2" id="KW-1185">Reference proteome</keyword>
<dbReference type="InterPro" id="IPR027844">
    <property type="entry name" value="INTS15"/>
</dbReference>
<dbReference type="AlphaFoldDB" id="A0A9D4LVK8"/>
<dbReference type="PANTHER" id="PTHR14540">
    <property type="entry name" value="INTEGRATOR COMPLEX SUBUNIT 15"/>
    <property type="match status" value="1"/>
</dbReference>
<comment type="caution">
    <text evidence="1">The sequence shown here is derived from an EMBL/GenBank/DDBJ whole genome shotgun (WGS) entry which is preliminary data.</text>
</comment>
<accession>A0A9D4LVK8</accession>
<dbReference type="EMBL" id="JAIWYP010000002">
    <property type="protein sequence ID" value="KAH3864558.1"/>
    <property type="molecule type" value="Genomic_DNA"/>
</dbReference>
<organism evidence="1 2">
    <name type="scientific">Dreissena polymorpha</name>
    <name type="common">Zebra mussel</name>
    <name type="synonym">Mytilus polymorpha</name>
    <dbReference type="NCBI Taxonomy" id="45954"/>
    <lineage>
        <taxon>Eukaryota</taxon>
        <taxon>Metazoa</taxon>
        <taxon>Spiralia</taxon>
        <taxon>Lophotrochozoa</taxon>
        <taxon>Mollusca</taxon>
        <taxon>Bivalvia</taxon>
        <taxon>Autobranchia</taxon>
        <taxon>Heteroconchia</taxon>
        <taxon>Euheterodonta</taxon>
        <taxon>Imparidentia</taxon>
        <taxon>Neoheterodontei</taxon>
        <taxon>Myida</taxon>
        <taxon>Dreissenoidea</taxon>
        <taxon>Dreissenidae</taxon>
        <taxon>Dreissena</taxon>
    </lineage>
</organism>
<protein>
    <submittedName>
        <fullName evidence="1">Uncharacterized protein</fullName>
    </submittedName>
</protein>
<dbReference type="OrthoDB" id="5861309at2759"/>
<reference evidence="1" key="2">
    <citation type="submission" date="2020-11" db="EMBL/GenBank/DDBJ databases">
        <authorList>
            <person name="McCartney M.A."/>
            <person name="Auch B."/>
            <person name="Kono T."/>
            <person name="Mallez S."/>
            <person name="Becker A."/>
            <person name="Gohl D.M."/>
            <person name="Silverstein K.A.T."/>
            <person name="Koren S."/>
            <person name="Bechman K.B."/>
            <person name="Herman A."/>
            <person name="Abrahante J.E."/>
            <person name="Garbe J."/>
        </authorList>
    </citation>
    <scope>NUCLEOTIDE SEQUENCE</scope>
    <source>
        <strain evidence="1">Duluth1</strain>
        <tissue evidence="1">Whole animal</tissue>
    </source>
</reference>